<protein>
    <submittedName>
        <fullName evidence="2">Cell envelope biogenesis protein AsmA</fullName>
    </submittedName>
</protein>
<keyword evidence="3" id="KW-1185">Reference proteome</keyword>
<gene>
    <name evidence="2" type="ORF">MHA02_35880</name>
</gene>
<dbReference type="InterPro" id="IPR052894">
    <property type="entry name" value="AsmA-related"/>
</dbReference>
<comment type="caution">
    <text evidence="2">The sequence shown here is derived from an EMBL/GenBank/DDBJ whole genome shotgun (WGS) entry which is preliminary data.</text>
</comment>
<sequence>MTPRRTLTVLGPAGALCAMISGLVCGCVPWSVDVPSAAAFVGRGLAESYGIALTTRGRSEVSLLPLPRIGFSDVRLSAGTAEGPVLTEGGSLTVQLSLASLLLGRAEVVALGLDGAQVALPASDDDTRWSGPLQRIAATLSGGDVSHPRRITLTHATVTGRDPRDGRAETARDVDLALSWPLWSDKAAFAGGFTWNGTTARFTLASLRPGDLLAGRETPFRAALTWPAGSLAADGSGGFKDGLTLAGQGSLTTRSLPETLAWIGSDIGLAPLMEAFAIEGSFEASRDGLRLPSMRVSAGNTVLEGAGSAEMTGRRPSIRATLDAPDINLAPVLAGILRVAGLDGDEGWGRRPLALGPLTGGDLDLRLSGGSARIGPMVLEDLASSVIVRADGIDVTLGRASLRGGTLKGRFALASPAGSASDAIEVRTQGYFDGVDLGTVLTDLGEAGWMLGTTRGSFSVEGRGRDAAGLVQTINGRATLGVDGGAIAGLDLADVIHRGGAVAQGALARRNGRTAFERAGITLAFNDGIGEIEEGGLTARSLTARLRGRISLPERSFLARAALLPRKGTTDSASLGVPTAFEIAGPWNAVAVRAGTRSDVADPADALVRAPAAIVPGLPTQVRAYVP</sequence>
<dbReference type="Pfam" id="PF05170">
    <property type="entry name" value="AsmA"/>
    <property type="match status" value="1"/>
</dbReference>
<reference evidence="2 3" key="1">
    <citation type="submission" date="2019-07" db="EMBL/GenBank/DDBJ databases">
        <title>Whole genome shotgun sequence of Methylobacterium haplocladii NBRC 107714.</title>
        <authorList>
            <person name="Hosoyama A."/>
            <person name="Uohara A."/>
            <person name="Ohji S."/>
            <person name="Ichikawa N."/>
        </authorList>
    </citation>
    <scope>NUCLEOTIDE SEQUENCE [LARGE SCALE GENOMIC DNA]</scope>
    <source>
        <strain evidence="2 3">NBRC 107714</strain>
    </source>
</reference>
<dbReference type="PANTHER" id="PTHR30441">
    <property type="entry name" value="DUF748 DOMAIN-CONTAINING PROTEIN"/>
    <property type="match status" value="1"/>
</dbReference>
<dbReference type="AlphaFoldDB" id="A0A512IU32"/>
<evidence type="ECO:0000313" key="2">
    <source>
        <dbReference type="EMBL" id="GEP01201.1"/>
    </source>
</evidence>
<dbReference type="EMBL" id="BJZT01000040">
    <property type="protein sequence ID" value="GEP01201.1"/>
    <property type="molecule type" value="Genomic_DNA"/>
</dbReference>
<dbReference type="GO" id="GO:0005886">
    <property type="term" value="C:plasma membrane"/>
    <property type="evidence" value="ECO:0007669"/>
    <property type="project" value="TreeGrafter"/>
</dbReference>
<proteinExistence type="predicted"/>
<organism evidence="2 3">
    <name type="scientific">Methylobacterium haplocladii</name>
    <dbReference type="NCBI Taxonomy" id="1176176"/>
    <lineage>
        <taxon>Bacteria</taxon>
        <taxon>Pseudomonadati</taxon>
        <taxon>Pseudomonadota</taxon>
        <taxon>Alphaproteobacteria</taxon>
        <taxon>Hyphomicrobiales</taxon>
        <taxon>Methylobacteriaceae</taxon>
        <taxon>Methylobacterium</taxon>
    </lineage>
</organism>
<dbReference type="PANTHER" id="PTHR30441:SF4">
    <property type="entry name" value="PROTEIN ASMA"/>
    <property type="match status" value="1"/>
</dbReference>
<evidence type="ECO:0000259" key="1">
    <source>
        <dbReference type="Pfam" id="PF05170"/>
    </source>
</evidence>
<evidence type="ECO:0000313" key="3">
    <source>
        <dbReference type="Proteomes" id="UP000321258"/>
    </source>
</evidence>
<dbReference type="RefSeq" id="WP_147081288.1">
    <property type="nucleotide sequence ID" value="NZ_BJZT01000040.1"/>
</dbReference>
<feature type="domain" description="AsmA" evidence="1">
    <location>
        <begin position="355"/>
        <end position="529"/>
    </location>
</feature>
<accession>A0A512IU32</accession>
<name>A0A512IU32_9HYPH</name>
<dbReference type="GO" id="GO:0090313">
    <property type="term" value="P:regulation of protein targeting to membrane"/>
    <property type="evidence" value="ECO:0007669"/>
    <property type="project" value="TreeGrafter"/>
</dbReference>
<dbReference type="Proteomes" id="UP000321258">
    <property type="component" value="Unassembled WGS sequence"/>
</dbReference>
<dbReference type="PROSITE" id="PS51257">
    <property type="entry name" value="PROKAR_LIPOPROTEIN"/>
    <property type="match status" value="1"/>
</dbReference>
<dbReference type="InterPro" id="IPR007844">
    <property type="entry name" value="AsmA"/>
</dbReference>
<dbReference type="OrthoDB" id="8003028at2"/>